<reference evidence="2" key="3">
    <citation type="journal article" date="1992" name="Nucleic Acids Res.">
        <title>Characterization of the self-splicing products of a mobile intron from the nuclear rDNA of Physarum polycephalum.</title>
        <authorList>
            <person name="Ruoff B."/>
            <person name="Johansen S."/>
            <person name="Vogt V.M."/>
        </authorList>
    </citation>
    <scope>NUCLEOTIDE SEQUENCE</scope>
    <source>
        <strain evidence="2">Carolina</strain>
    </source>
</reference>
<dbReference type="Gene3D" id="3.90.75.10">
    <property type="entry name" value="Homing Intron 3 (I-ppo) Encoded Endonuclease, Chain A"/>
    <property type="match status" value="1"/>
</dbReference>
<reference evidence="2" key="4">
    <citation type="submission" date="1997-10" db="EMBL/GenBank/DDBJ databases">
        <authorList>
            <person name="Vogt V."/>
        </authorList>
    </citation>
    <scope>NUCLEOTIDE SEQUENCE</scope>
    <source>
        <strain evidence="2">Carolina</strain>
    </source>
</reference>
<keyword evidence="2" id="KW-0255">Endonuclease</keyword>
<dbReference type="GO" id="GO:0004519">
    <property type="term" value="F:endonuclease activity"/>
    <property type="evidence" value="ECO:0007669"/>
    <property type="project" value="UniProtKB-KW"/>
</dbReference>
<sequence>MALTNAQILAVIDSWEETVGQFPVITHHVPLGGGLQGTLHCYEIPLAAPYGVGFAKNGPTRWQYKRTINQVVHRWGSHTVPFLLEPDNINGKTCTASHLCHNTRCHNPLHLCWESLDDNKGRNWCPGPNGGCVHAVVCLRQGPLYGPGATVAGPQQRGSHFVV</sequence>
<dbReference type="InterPro" id="IPR044930">
    <property type="entry name" value="Homing_endonuclease_His-Me"/>
</dbReference>
<dbReference type="SMR" id="Q53X29"/>
<name>Q53X29_PHYPO</name>
<protein>
    <submittedName>
        <fullName evidence="2">I-Ppo endonuclease</fullName>
    </submittedName>
</protein>
<dbReference type="InterPro" id="IPR008704">
    <property type="entry name" value="Endonuclease_Zinc-binding_loop"/>
</dbReference>
<evidence type="ECO:0000259" key="1">
    <source>
        <dbReference type="Pfam" id="PF05551"/>
    </source>
</evidence>
<dbReference type="SUPFAM" id="SSF54060">
    <property type="entry name" value="His-Me finger endonucleases"/>
    <property type="match status" value="1"/>
</dbReference>
<dbReference type="Pfam" id="PF05551">
    <property type="entry name" value="zf-His_Me_endon"/>
    <property type="match status" value="1"/>
</dbReference>
<feature type="domain" description="Zinc-binding loop region of homing endonuclease" evidence="1">
    <location>
        <begin position="93"/>
        <end position="127"/>
    </location>
</feature>
<reference evidence="2" key="1">
    <citation type="journal article" date="1989" name="Cell">
        <title>A mobile group I intron in the nuclear rDNA of Physarum polycephalum.</title>
        <authorList>
            <person name="Muscarella D.E."/>
            <person name="Vogt V.M."/>
        </authorList>
    </citation>
    <scope>NUCLEOTIDE SEQUENCE</scope>
    <source>
        <strain evidence="2">Carolina</strain>
    </source>
</reference>
<accession>Q53X29</accession>
<keyword evidence="2" id="KW-0540">Nuclease</keyword>
<organism evidence="2">
    <name type="scientific">Physarum polycephalum</name>
    <name type="common">Many-headed slime mold</name>
    <name type="synonym">Badhamia polycephala</name>
    <dbReference type="NCBI Taxonomy" id="5791"/>
    <lineage>
        <taxon>Eukaryota</taxon>
        <taxon>Amoebozoa</taxon>
        <taxon>Evosea</taxon>
        <taxon>Eumycetozoa</taxon>
        <taxon>Myxogastria</taxon>
        <taxon>Myxogastromycetidae</taxon>
        <taxon>Physariida</taxon>
        <taxon>Physaraceae</taxon>
        <taxon>Physarum</taxon>
    </lineage>
</organism>
<reference evidence="2" key="2">
    <citation type="journal article" date="1990" name="Mol. Cell. Biol.">
        <title>Characterization of I-Ppo, an intron-encoded endonuclease that mediates homing of a group I intron in the ribosomal DNA of Physarum polycephalum.</title>
        <authorList>
            <person name="Muscarella D.E."/>
            <person name="Ellison E.L."/>
            <person name="Ruoff B.M."/>
            <person name="Vogt V.M."/>
        </authorList>
    </citation>
    <scope>NUCLEOTIDE SEQUENCE</scope>
    <source>
        <strain evidence="2">Carolina</strain>
    </source>
</reference>
<dbReference type="AlphaFoldDB" id="Q53X29"/>
<dbReference type="CDD" id="cd23511">
    <property type="entry name" value="I-PpoI"/>
    <property type="match status" value="1"/>
</dbReference>
<keyword evidence="2" id="KW-0378">Hydrolase</keyword>
<proteinExistence type="predicted"/>
<dbReference type="EMBL" id="L03183">
    <property type="protein sequence ID" value="AAB81102.1"/>
    <property type="molecule type" value="Genomic_DNA"/>
</dbReference>
<evidence type="ECO:0000313" key="2">
    <source>
        <dbReference type="EMBL" id="AAB81102.1"/>
    </source>
</evidence>
<dbReference type="InterPro" id="IPR044925">
    <property type="entry name" value="His-Me_finger_sf"/>
</dbReference>